<keyword evidence="6 17" id="KW-1198">Viral budding</keyword>
<evidence type="ECO:0000256" key="1">
    <source>
        <dbReference type="ARBA" id="ARBA00005503"/>
    </source>
</evidence>
<dbReference type="GO" id="GO:0008270">
    <property type="term" value="F:zinc ion binding"/>
    <property type="evidence" value="ECO:0007669"/>
    <property type="project" value="UniProtKB-UniRule"/>
</dbReference>
<evidence type="ECO:0000256" key="3">
    <source>
        <dbReference type="ARBA" id="ARBA00022511"/>
    </source>
</evidence>
<keyword evidence="5 17" id="KW-1188">Viral release from host cell</keyword>
<feature type="compositionally biased region" description="Pro residues" evidence="19">
    <location>
        <begin position="84"/>
        <end position="94"/>
    </location>
</feature>
<dbReference type="GO" id="GO:0044423">
    <property type="term" value="C:virion component"/>
    <property type="evidence" value="ECO:0007669"/>
    <property type="project" value="UniProtKB-KW"/>
</dbReference>
<comment type="function">
    <text evidence="16">Plays a crucial role in virion assembly and budding. Expressed late in the virus life cycle, it acts as an inhibitor of viral transcription and RNA synthesis by interacting with the viral polymerase L. Presumably recruits the NP encapsidated genome to cellular membranes at budding sites via direct interaction with NP. Plays critical roles in the final steps of viral release by interacting with host TSG101, a member of the vacuolar protein-sorting pathway and using other cellular host proteins involved in vesicle formation pathway. The budding of the virus progeny occurs after association of protein Z with the viral glycoprotein complex SSP-GP1-GP2 at the cell periphery, step that requires myristoylation of protein Z. Also selectively represses protein production by associating with host eIF4E. In cell-based minigenome assay, has an inhibitory effect on the ribonucleoprotein machinery (vRNP), which is responsible for the replication and transcription of the viral genome.</text>
</comment>
<feature type="region of interest" description="Disordered" evidence="19">
    <location>
        <begin position="1"/>
        <end position="21"/>
    </location>
</feature>
<keyword evidence="14 17" id="KW-1035">Host cytoplasm</keyword>
<keyword evidence="7 18" id="KW-0519">Myristate</keyword>
<dbReference type="GO" id="GO:0044220">
    <property type="term" value="C:host cell perinuclear region of cytoplasm"/>
    <property type="evidence" value="ECO:0007669"/>
    <property type="project" value="UniProtKB-SubCell"/>
</dbReference>
<feature type="compositionally biased region" description="Polar residues" evidence="19">
    <location>
        <begin position="1"/>
        <end position="12"/>
    </location>
</feature>
<organism evidence="21 22">
    <name type="scientific">Souris virus</name>
    <dbReference type="NCBI Taxonomy" id="2010246"/>
    <lineage>
        <taxon>Viruses</taxon>
        <taxon>Riboviria</taxon>
        <taxon>Orthornavirae</taxon>
        <taxon>Negarnaviricota</taxon>
        <taxon>Polyploviricotina</taxon>
        <taxon>Bunyaviricetes</taxon>
        <taxon>Hareavirales</taxon>
        <taxon>Arenaviridae</taxon>
        <taxon>Mammarenavirus</taxon>
        <taxon>Mammarenavirus cameroonense</taxon>
    </lineage>
</organism>
<feature type="domain" description="RING finger protein Z zinc finger" evidence="20">
    <location>
        <begin position="30"/>
        <end position="78"/>
    </location>
</feature>
<keyword evidence="4 17" id="KW-0945">Host-virus interaction</keyword>
<dbReference type="InterPro" id="IPR003224">
    <property type="entry name" value="Z_RING_Znf"/>
</dbReference>
<evidence type="ECO:0000256" key="13">
    <source>
        <dbReference type="ARBA" id="ARBA00023136"/>
    </source>
</evidence>
<dbReference type="Gene3D" id="3.30.160.310">
    <property type="match status" value="1"/>
</dbReference>
<evidence type="ECO:0000256" key="4">
    <source>
        <dbReference type="ARBA" id="ARBA00022581"/>
    </source>
</evidence>
<dbReference type="RefSeq" id="YP_009508475.1">
    <property type="nucleotide sequence ID" value="NC_039011.1"/>
</dbReference>
<name>A0A0B6CDG0_9VIRU</name>
<dbReference type="GO" id="GO:0016020">
    <property type="term" value="C:membrane"/>
    <property type="evidence" value="ECO:0007669"/>
    <property type="project" value="UniProtKB-UniRule"/>
</dbReference>
<dbReference type="OrthoDB" id="23344at10239"/>
<evidence type="ECO:0000256" key="8">
    <source>
        <dbReference type="ARBA" id="ARBA00022723"/>
    </source>
</evidence>
<reference evidence="21 22" key="1">
    <citation type="submission" date="2014-10" db="EMBL/GenBank/DDBJ databases">
        <title>Virome of African Animals.</title>
        <authorList>
            <person name="Ng T.F.F."/>
            <person name="Schneider B.S."/>
            <person name="Gillis A."/>
            <person name="LeBreton M."/>
            <person name="Kondov N.O."/>
            <person name="Coffey L."/>
            <person name="Wolfe N.D."/>
            <person name="Delwart E."/>
        </authorList>
    </citation>
    <scope>NUCLEOTIDE SEQUENCE [LARGE SCALE GENOMIC DNA]</scope>
    <source>
        <strain evidence="21">PREDICT-05775</strain>
    </source>
</reference>
<evidence type="ECO:0000256" key="2">
    <source>
        <dbReference type="ARBA" id="ARBA00022462"/>
    </source>
</evidence>
<gene>
    <name evidence="21" type="primary">Z</name>
</gene>
<feature type="region of interest" description="Disordered" evidence="19">
    <location>
        <begin position="71"/>
        <end position="94"/>
    </location>
</feature>
<evidence type="ECO:0000313" key="22">
    <source>
        <dbReference type="Proteomes" id="UP000112423"/>
    </source>
</evidence>
<evidence type="ECO:0000256" key="9">
    <source>
        <dbReference type="ARBA" id="ARBA00022771"/>
    </source>
</evidence>
<keyword evidence="2 17" id="KW-1187">Viral budding via the host ESCRT complexes</keyword>
<evidence type="ECO:0000313" key="21">
    <source>
        <dbReference type="EMBL" id="AJI43720.1"/>
    </source>
</evidence>
<keyword evidence="22" id="KW-1185">Reference proteome</keyword>
<keyword evidence="12 17" id="KW-1043">Host membrane</keyword>
<protein>
    <recommendedName>
        <fullName evidence="17">RING finger protein Z</fullName>
        <shortName evidence="17">Protein Z</shortName>
    </recommendedName>
    <alternativeName>
        <fullName evidence="17">Zinc-binding protein</fullName>
    </alternativeName>
</protein>
<accession>A0A0B6CDG0</accession>
<dbReference type="KEGG" id="vg:37619943"/>
<evidence type="ECO:0000256" key="5">
    <source>
        <dbReference type="ARBA" id="ARBA00022612"/>
    </source>
</evidence>
<keyword evidence="9" id="KW-0863">Zinc-finger</keyword>
<dbReference type="SUPFAM" id="SSF57850">
    <property type="entry name" value="RING/U-box"/>
    <property type="match status" value="1"/>
</dbReference>
<evidence type="ECO:0000256" key="6">
    <source>
        <dbReference type="ARBA" id="ARBA00022637"/>
    </source>
</evidence>
<evidence type="ECO:0000256" key="14">
    <source>
        <dbReference type="ARBA" id="ARBA00023200"/>
    </source>
</evidence>
<dbReference type="Pfam" id="PF03854">
    <property type="entry name" value="zf-P11"/>
    <property type="match status" value="1"/>
</dbReference>
<keyword evidence="8" id="KW-0479">Metal-binding</keyword>
<dbReference type="GO" id="GO:0039702">
    <property type="term" value="P:viral budding via host ESCRT complex"/>
    <property type="evidence" value="ECO:0007669"/>
    <property type="project" value="UniProtKB-UniRule"/>
</dbReference>
<keyword evidence="10" id="KW-0862">Zinc</keyword>
<evidence type="ECO:0000256" key="15">
    <source>
        <dbReference type="ARBA" id="ARBA00023288"/>
    </source>
</evidence>
<dbReference type="GO" id="GO:0046761">
    <property type="term" value="P:viral budding from plasma membrane"/>
    <property type="evidence" value="ECO:0007669"/>
    <property type="project" value="UniProtKB-UniRule"/>
</dbReference>
<dbReference type="PIRSF" id="PIRSF004030">
    <property type="entry name" value="Z_ArenaV"/>
    <property type="match status" value="1"/>
</dbReference>
<dbReference type="GeneID" id="37619943"/>
<proteinExistence type="inferred from homology"/>
<evidence type="ECO:0000256" key="19">
    <source>
        <dbReference type="SAM" id="MobiDB-lite"/>
    </source>
</evidence>
<dbReference type="InterPro" id="IPR024183">
    <property type="entry name" value="RING_finger_Z_arenaviridae"/>
</dbReference>
<evidence type="ECO:0000256" key="7">
    <source>
        <dbReference type="ARBA" id="ARBA00022707"/>
    </source>
</evidence>
<sequence length="94" mass="10460">MGNKATRPTTPGSEPDRRRAELVPDSSHYPAFCKSCWFESKGLIKCHDHNLCLRCLTVFLSVSERCPICKHPLPTKLKTTNSPSAPPPPPYSPK</sequence>
<dbReference type="EMBL" id="KP050226">
    <property type="protein sequence ID" value="AJI43720.1"/>
    <property type="molecule type" value="Genomic_RNA"/>
</dbReference>
<comment type="subcellular location">
    <subcellularLocation>
        <location evidence="17">Virion</location>
    </subcellularLocation>
    <subcellularLocation>
        <location evidence="17">Host cytoplasm</location>
        <location evidence="17">Host perinuclear region</location>
    </subcellularLocation>
    <subcellularLocation>
        <location evidence="17">Host cell membrane</location>
    </subcellularLocation>
    <text evidence="17">Mainly perinuclear. During budding, associates at the inner side of the plasma membrane of infected cells.</text>
</comment>
<evidence type="ECO:0000256" key="11">
    <source>
        <dbReference type="ARBA" id="ARBA00022844"/>
    </source>
</evidence>
<keyword evidence="3 17" id="KW-1032">Host cell membrane</keyword>
<evidence type="ECO:0000256" key="10">
    <source>
        <dbReference type="ARBA" id="ARBA00022833"/>
    </source>
</evidence>
<evidence type="ECO:0000256" key="12">
    <source>
        <dbReference type="ARBA" id="ARBA00022870"/>
    </source>
</evidence>
<evidence type="ECO:0000256" key="18">
    <source>
        <dbReference type="PIRSR" id="PIRSR004030-1"/>
    </source>
</evidence>
<dbReference type="GO" id="GO:0003723">
    <property type="term" value="F:RNA binding"/>
    <property type="evidence" value="ECO:0007669"/>
    <property type="project" value="UniProtKB-UniRule"/>
</dbReference>
<keyword evidence="11 17" id="KW-0946">Virion</keyword>
<evidence type="ECO:0000259" key="20">
    <source>
        <dbReference type="Pfam" id="PF03854"/>
    </source>
</evidence>
<feature type="lipid moiety-binding region" description="N-myristoyl glycine; by host" evidence="18">
    <location>
        <position position="2"/>
    </location>
</feature>
<dbReference type="InterPro" id="IPR038485">
    <property type="entry name" value="Z_RING-type_Znf_sf"/>
</dbReference>
<evidence type="ECO:0000256" key="17">
    <source>
        <dbReference type="PIRNR" id="PIRNR004030"/>
    </source>
</evidence>
<dbReference type="Proteomes" id="UP000112423">
    <property type="component" value="Genome"/>
</dbReference>
<evidence type="ECO:0000256" key="16">
    <source>
        <dbReference type="ARBA" id="ARBA00093315"/>
    </source>
</evidence>
<keyword evidence="13 17" id="KW-0472">Membrane</keyword>
<dbReference type="GO" id="GO:0020002">
    <property type="term" value="C:host cell plasma membrane"/>
    <property type="evidence" value="ECO:0007669"/>
    <property type="project" value="UniProtKB-SubCell"/>
</dbReference>
<keyword evidence="15" id="KW-0449">Lipoprotein</keyword>
<comment type="similarity">
    <text evidence="1 17">Belongs to the arenaviridae Z protein family.</text>
</comment>